<dbReference type="RefSeq" id="XP_013232627.1">
    <property type="nucleotide sequence ID" value="XM_013377173.1"/>
</dbReference>
<keyword evidence="2" id="KW-1185">Reference proteome</keyword>
<dbReference type="AlphaFoldDB" id="U6KUQ3"/>
<proteinExistence type="predicted"/>
<dbReference type="OMA" id="WPWWLEK"/>
<dbReference type="GeneID" id="25253593"/>
<accession>U6KUQ3</accession>
<dbReference type="OrthoDB" id="390041at2759"/>
<dbReference type="Proteomes" id="UP000030747">
    <property type="component" value="Unassembled WGS sequence"/>
</dbReference>
<reference evidence="1" key="2">
    <citation type="submission" date="2013-10" db="EMBL/GenBank/DDBJ databases">
        <authorList>
            <person name="Aslett M."/>
        </authorList>
    </citation>
    <scope>NUCLEOTIDE SEQUENCE [LARGE SCALE GENOMIC DNA]</scope>
    <source>
        <strain evidence="1">Houghton</strain>
    </source>
</reference>
<name>U6KUQ3_EIMTE</name>
<reference evidence="1" key="1">
    <citation type="submission" date="2013-10" db="EMBL/GenBank/DDBJ databases">
        <title>Genomic analysis of the causative agents of coccidiosis in chickens.</title>
        <authorList>
            <person name="Reid A.J."/>
            <person name="Blake D."/>
            <person name="Billington K."/>
            <person name="Browne H."/>
            <person name="Dunn M."/>
            <person name="Hung S."/>
            <person name="Kawahara F."/>
            <person name="Miranda-Saavedra D."/>
            <person name="Mourier T."/>
            <person name="Nagra H."/>
            <person name="Otto T.D."/>
            <person name="Rawlings N."/>
            <person name="Sanchez A."/>
            <person name="Sanders M."/>
            <person name="Subramaniam C."/>
            <person name="Tay Y."/>
            <person name="Dear P."/>
            <person name="Doerig C."/>
            <person name="Gruber A."/>
            <person name="Parkinson J."/>
            <person name="Shirley M."/>
            <person name="Wan K.L."/>
            <person name="Berriman M."/>
            <person name="Tomley F."/>
            <person name="Pain A."/>
        </authorList>
    </citation>
    <scope>NUCLEOTIDE SEQUENCE [LARGE SCALE GENOMIC DNA]</scope>
    <source>
        <strain evidence="1">Houghton</strain>
    </source>
</reference>
<protein>
    <submittedName>
        <fullName evidence="1">Uncharacterized protein</fullName>
    </submittedName>
</protein>
<evidence type="ECO:0000313" key="1">
    <source>
        <dbReference type="EMBL" id="CDJ41877.1"/>
    </source>
</evidence>
<sequence length="74" mass="8488">MAHMGLLFKSGWFSKTFWGSVVGIVALDKYARWSYSIPDYHNYNTTCWPYALERANLRRHGIDPDTVDLTGDSS</sequence>
<dbReference type="VEuPathDB" id="ToxoDB:ETH2_1434200"/>
<organism evidence="1 2">
    <name type="scientific">Eimeria tenella</name>
    <name type="common">Coccidian parasite</name>
    <dbReference type="NCBI Taxonomy" id="5802"/>
    <lineage>
        <taxon>Eukaryota</taxon>
        <taxon>Sar</taxon>
        <taxon>Alveolata</taxon>
        <taxon>Apicomplexa</taxon>
        <taxon>Conoidasida</taxon>
        <taxon>Coccidia</taxon>
        <taxon>Eucoccidiorida</taxon>
        <taxon>Eimeriorina</taxon>
        <taxon>Eimeriidae</taxon>
        <taxon>Eimeria</taxon>
    </lineage>
</organism>
<dbReference type="EMBL" id="HG675676">
    <property type="protein sequence ID" value="CDJ41877.1"/>
    <property type="molecule type" value="Genomic_DNA"/>
</dbReference>
<evidence type="ECO:0000313" key="2">
    <source>
        <dbReference type="Proteomes" id="UP000030747"/>
    </source>
</evidence>
<gene>
    <name evidence="1" type="ORF">ETH_00022405</name>
</gene>
<dbReference type="VEuPathDB" id="ToxoDB:ETH_00022405"/>